<proteinExistence type="predicted"/>
<gene>
    <name evidence="2" type="ORF">UW30_C0004G0039</name>
</gene>
<sequence>MKLEKRIIIGLLAGILAVIGAFYFVFGRNARPVVSPGTKTPPQISLNTQETGFDNGDSGFSKQPASNAPTVFVEPADEPKISLKNSIFEEKIDSMGDFSSGSDTFIYQTKKIIQKSLETAIFPQKTLTNEEVFKILYPQFVIDFFSAIQEELILQEAVTTQRFDFNSEEDIKDFSIMVGKYLLAKGTIDSANYKEFEKNILYVFNMPFEGKRLEAMELSKKFDTASWNSFSPPTTKEAKEEFLAATGIVEILGAQTVYSMPAFQELVPSAPTSLNCTAPSLAGNEPPAVMWSPILETVKFLDLFYPLINKANAFCGATYCIIPASGYCWMEGAPLPGGSNILGVPCCSGRVCGVPIGCLELCGSGSKPFIWMPGICGCG</sequence>
<accession>A0A0G1H4Y8</accession>
<feature type="transmembrane region" description="Helical" evidence="1">
    <location>
        <begin position="7"/>
        <end position="26"/>
    </location>
</feature>
<evidence type="ECO:0000313" key="2">
    <source>
        <dbReference type="EMBL" id="KKT41840.1"/>
    </source>
</evidence>
<dbReference type="AlphaFoldDB" id="A0A0G1H4Y8"/>
<keyword evidence="1" id="KW-0472">Membrane</keyword>
<dbReference type="Proteomes" id="UP000034736">
    <property type="component" value="Unassembled WGS sequence"/>
</dbReference>
<organism evidence="2 3">
    <name type="scientific">Candidatus Giovannonibacteria bacterium GW2011_GWA2_44_13b</name>
    <dbReference type="NCBI Taxonomy" id="1618647"/>
    <lineage>
        <taxon>Bacteria</taxon>
        <taxon>Candidatus Giovannoniibacteriota</taxon>
    </lineage>
</organism>
<name>A0A0G1H4Y8_9BACT</name>
<evidence type="ECO:0000313" key="3">
    <source>
        <dbReference type="Proteomes" id="UP000034736"/>
    </source>
</evidence>
<reference evidence="2 3" key="1">
    <citation type="journal article" date="2015" name="Nature">
        <title>rRNA introns, odd ribosomes, and small enigmatic genomes across a large radiation of phyla.</title>
        <authorList>
            <person name="Brown C.T."/>
            <person name="Hug L.A."/>
            <person name="Thomas B.C."/>
            <person name="Sharon I."/>
            <person name="Castelle C.J."/>
            <person name="Singh A."/>
            <person name="Wilkins M.J."/>
            <person name="Williams K.H."/>
            <person name="Banfield J.F."/>
        </authorList>
    </citation>
    <scope>NUCLEOTIDE SEQUENCE [LARGE SCALE GENOMIC DNA]</scope>
</reference>
<dbReference type="EMBL" id="LCHU01000004">
    <property type="protein sequence ID" value="KKT41840.1"/>
    <property type="molecule type" value="Genomic_DNA"/>
</dbReference>
<comment type="caution">
    <text evidence="2">The sequence shown here is derived from an EMBL/GenBank/DDBJ whole genome shotgun (WGS) entry which is preliminary data.</text>
</comment>
<dbReference type="STRING" id="1618647.UW30_C0004G0039"/>
<protein>
    <submittedName>
        <fullName evidence="2">Uncharacterized protein</fullName>
    </submittedName>
</protein>
<keyword evidence="1" id="KW-0812">Transmembrane</keyword>
<keyword evidence="1" id="KW-1133">Transmembrane helix</keyword>
<evidence type="ECO:0000256" key="1">
    <source>
        <dbReference type="SAM" id="Phobius"/>
    </source>
</evidence>